<keyword evidence="5" id="KW-0342">GTP-binding</keyword>
<dbReference type="InterPro" id="IPR027417">
    <property type="entry name" value="P-loop_NTPase"/>
</dbReference>
<dbReference type="GO" id="GO:0003746">
    <property type="term" value="F:translation elongation factor activity"/>
    <property type="evidence" value="ECO:0007669"/>
    <property type="project" value="UniProtKB-KW"/>
</dbReference>
<dbReference type="GO" id="GO:0003723">
    <property type="term" value="F:RNA binding"/>
    <property type="evidence" value="ECO:0007669"/>
    <property type="project" value="InterPro"/>
</dbReference>
<reference evidence="7 8" key="1">
    <citation type="journal article" date="2014" name="Genome Announc.">
        <title>Complete Genome Sequence of Spiroplasma apis B31T (ATCC 33834), a Bacterium Associated with May Disease of Honeybees (Apis mellifera).</title>
        <authorList>
            <person name="Ku C."/>
            <person name="Lo W.S."/>
            <person name="Chen L.L."/>
            <person name="Kuo C.H."/>
        </authorList>
    </citation>
    <scope>NUCLEOTIDE SEQUENCE [LARGE SCALE GENOMIC DNA]</scope>
    <source>
        <strain evidence="7">B31</strain>
    </source>
</reference>
<protein>
    <submittedName>
        <fullName evidence="7">Selenocysteine-specific elongation factor</fullName>
    </submittedName>
</protein>
<dbReference type="GO" id="GO:0001514">
    <property type="term" value="P:selenocysteine incorporation"/>
    <property type="evidence" value="ECO:0007669"/>
    <property type="project" value="InterPro"/>
</dbReference>
<evidence type="ECO:0000256" key="1">
    <source>
        <dbReference type="ARBA" id="ARBA00004496"/>
    </source>
</evidence>
<gene>
    <name evidence="7" type="primary">selB</name>
    <name evidence="7" type="ORF">SAPIS_v1c05080</name>
</gene>
<evidence type="ECO:0000313" key="7">
    <source>
        <dbReference type="EMBL" id="AHB36353.1"/>
    </source>
</evidence>
<dbReference type="PROSITE" id="PS51722">
    <property type="entry name" value="G_TR_2"/>
    <property type="match status" value="1"/>
</dbReference>
<evidence type="ECO:0000256" key="4">
    <source>
        <dbReference type="ARBA" id="ARBA00022917"/>
    </source>
</evidence>
<organism evidence="7 8">
    <name type="scientific">Spiroplasma apis B31</name>
    <dbReference type="NCBI Taxonomy" id="1276258"/>
    <lineage>
        <taxon>Bacteria</taxon>
        <taxon>Bacillati</taxon>
        <taxon>Mycoplasmatota</taxon>
        <taxon>Mollicutes</taxon>
        <taxon>Entomoplasmatales</taxon>
        <taxon>Spiroplasmataceae</taxon>
        <taxon>Spiroplasma</taxon>
    </lineage>
</organism>
<dbReference type="NCBIfam" id="TIGR00475">
    <property type="entry name" value="selB"/>
    <property type="match status" value="1"/>
</dbReference>
<dbReference type="Pfam" id="PF00009">
    <property type="entry name" value="GTP_EFTU"/>
    <property type="match status" value="1"/>
</dbReference>
<dbReference type="RefSeq" id="WP_023789355.1">
    <property type="nucleotide sequence ID" value="NC_022998.1"/>
</dbReference>
<dbReference type="InterPro" id="IPR005225">
    <property type="entry name" value="Small_GTP-bd"/>
</dbReference>
<dbReference type="GO" id="GO:0003924">
    <property type="term" value="F:GTPase activity"/>
    <property type="evidence" value="ECO:0007669"/>
    <property type="project" value="InterPro"/>
</dbReference>
<dbReference type="SUPFAM" id="SSF52540">
    <property type="entry name" value="P-loop containing nucleoside triphosphate hydrolases"/>
    <property type="match status" value="1"/>
</dbReference>
<feature type="domain" description="Tr-type G" evidence="6">
    <location>
        <begin position="2"/>
        <end position="170"/>
    </location>
</feature>
<dbReference type="OrthoDB" id="9804504at2"/>
<dbReference type="PANTHER" id="PTHR43721:SF22">
    <property type="entry name" value="ELONGATION FACTOR TU, MITOCHONDRIAL"/>
    <property type="match status" value="1"/>
</dbReference>
<dbReference type="Proteomes" id="UP000018550">
    <property type="component" value="Chromosome"/>
</dbReference>
<dbReference type="GO" id="GO:0005525">
    <property type="term" value="F:GTP binding"/>
    <property type="evidence" value="ECO:0007669"/>
    <property type="project" value="UniProtKB-KW"/>
</dbReference>
<dbReference type="PANTHER" id="PTHR43721">
    <property type="entry name" value="ELONGATION FACTOR TU-RELATED"/>
    <property type="match status" value="1"/>
</dbReference>
<dbReference type="Gene3D" id="1.10.10.2770">
    <property type="match status" value="1"/>
</dbReference>
<keyword evidence="2" id="KW-0963">Cytoplasm</keyword>
<proteinExistence type="predicted"/>
<evidence type="ECO:0000259" key="6">
    <source>
        <dbReference type="PROSITE" id="PS51722"/>
    </source>
</evidence>
<dbReference type="SUPFAM" id="SSF50447">
    <property type="entry name" value="Translation proteins"/>
    <property type="match status" value="1"/>
</dbReference>
<dbReference type="InterPro" id="IPR000795">
    <property type="entry name" value="T_Tr_GTP-bd_dom"/>
</dbReference>
<name>V5RIP3_SPIAP</name>
<dbReference type="InterPro" id="IPR009000">
    <property type="entry name" value="Transl_B-barrel_sf"/>
</dbReference>
<evidence type="ECO:0000256" key="3">
    <source>
        <dbReference type="ARBA" id="ARBA00022741"/>
    </source>
</evidence>
<dbReference type="NCBIfam" id="TIGR00231">
    <property type="entry name" value="small_GTP"/>
    <property type="match status" value="1"/>
</dbReference>
<dbReference type="HOGENOM" id="CLU_023030_3_1_14"/>
<accession>V5RIP3</accession>
<dbReference type="Gene3D" id="3.40.50.300">
    <property type="entry name" value="P-loop containing nucleotide triphosphate hydrolases"/>
    <property type="match status" value="1"/>
</dbReference>
<dbReference type="PATRIC" id="fig|1276258.3.peg.514"/>
<evidence type="ECO:0000256" key="5">
    <source>
        <dbReference type="ARBA" id="ARBA00023134"/>
    </source>
</evidence>
<keyword evidence="3" id="KW-0547">Nucleotide-binding</keyword>
<dbReference type="EMBL" id="CP006682">
    <property type="protein sequence ID" value="AHB36353.1"/>
    <property type="molecule type" value="Genomic_DNA"/>
</dbReference>
<dbReference type="eggNOG" id="COG3276">
    <property type="taxonomic scope" value="Bacteria"/>
</dbReference>
<keyword evidence="7" id="KW-0251">Elongation factor</keyword>
<dbReference type="InterPro" id="IPR004535">
    <property type="entry name" value="Transl_elong_SelB"/>
</dbReference>
<comment type="subcellular location">
    <subcellularLocation>
        <location evidence="1">Cytoplasm</location>
    </subcellularLocation>
</comment>
<evidence type="ECO:0000256" key="2">
    <source>
        <dbReference type="ARBA" id="ARBA00022490"/>
    </source>
</evidence>
<keyword evidence="4" id="KW-0648">Protein biosynthesis</keyword>
<dbReference type="GO" id="GO:0005829">
    <property type="term" value="C:cytosol"/>
    <property type="evidence" value="ECO:0007669"/>
    <property type="project" value="TreeGrafter"/>
</dbReference>
<dbReference type="STRING" id="1276258.SAPIS_v1c05080"/>
<dbReference type="Gene3D" id="2.40.30.10">
    <property type="entry name" value="Translation factors"/>
    <property type="match status" value="1"/>
</dbReference>
<keyword evidence="8" id="KW-1185">Reference proteome</keyword>
<dbReference type="KEGG" id="sapi:SAPIS_v1c05080"/>
<dbReference type="AlphaFoldDB" id="V5RIP3"/>
<sequence length="615" mass="71151">MKKNICLAVAGHVDHGKTTLVKILTGKDTDKLKEEKERNLSININFAFLENESINIALIDLPGHKDFIDNAVAGLSGIDGAILMIAADDGIMPQTLEHLNILKLLNINYILPIISKTDLVLKERVWEVESNIIDLFKKLKLNIFSIQKYTSKNIDDINNLKNNLYNYSNTIIKREKQKEFRLDIDRSFELKGIGTVVTGTCQNQMLSIGDQVTLLPLNENFIVKDLQSNNVSVPNVEPGQRTSIKLSNINWKSIHRGDILVKNSNILFGKCLSVEIFTCEEKEIIASKSAKIYAGCKRLKGAFKFLGERENKIYGQVVLEKEWYFSIDQLCLIKLPKDKNINKSFKVLKESNVVSNKTKSKELNNLSILTSDNKIEKQKLFIELNKNYLVSINDLDKNIDIDELKTQSSGDLIFQNNYVIHKTNYTYLKSKIISGLTSYHLKKPLSPGLTITSISTYLESDLKQLEIEHFLNIMIKKQEIKKDNLFYSLKHFEVRLSKQQYKIKNFLLSRMKDYKYNVKNINQLKEKVDNKIVFNQVIKYLININSIIMLNYDYYILNSRYQELKKLITSLDTISYENLKSKINIDYDIYLIYLSKLEKDKIIKKINNKYFVIKD</sequence>
<evidence type="ECO:0000313" key="8">
    <source>
        <dbReference type="Proteomes" id="UP000018550"/>
    </source>
</evidence>
<dbReference type="InterPro" id="IPR050055">
    <property type="entry name" value="EF-Tu_GTPase"/>
</dbReference>